<dbReference type="EMBL" id="LNNH01000021">
    <property type="protein sequence ID" value="KWW18865.1"/>
    <property type="molecule type" value="Genomic_DNA"/>
</dbReference>
<comment type="caution">
    <text evidence="1">The sequence shown here is derived from an EMBL/GenBank/DDBJ whole genome shotgun (WGS) entry which is preliminary data.</text>
</comment>
<dbReference type="AlphaFoldDB" id="A0A109MY09"/>
<protein>
    <submittedName>
        <fullName evidence="1">Uncharacterized protein</fullName>
    </submittedName>
</protein>
<name>A0A109MY09_9BACI</name>
<evidence type="ECO:0000313" key="1">
    <source>
        <dbReference type="EMBL" id="KWW18865.1"/>
    </source>
</evidence>
<organism evidence="1 2">
    <name type="scientific">Peribacillus simplex</name>
    <dbReference type="NCBI Taxonomy" id="1478"/>
    <lineage>
        <taxon>Bacteria</taxon>
        <taxon>Bacillati</taxon>
        <taxon>Bacillota</taxon>
        <taxon>Bacilli</taxon>
        <taxon>Bacillales</taxon>
        <taxon>Bacillaceae</taxon>
        <taxon>Peribacillus</taxon>
    </lineage>
</organism>
<sequence>MKRLGIKATSGILSGVLLLSTVIVPIESAFASSIVKVQENDDVLFTDEEIQSMEEFFMNYDEDEFYRILEIAVNETKSEFIDPSVAEEILNKESNDVIVIVPYGKVTLTAKAGAKAIKATMSKVGKTGWNKMIGKIESMTGTQLAVLHWESINKFLDFAVSSGGTIEDALTSFLVKKGHFNKTVATYISKAFVLIVF</sequence>
<accession>A0A109MY09</accession>
<dbReference type="Proteomes" id="UP000064189">
    <property type="component" value="Unassembled WGS sequence"/>
</dbReference>
<evidence type="ECO:0000313" key="2">
    <source>
        <dbReference type="Proteomes" id="UP000064189"/>
    </source>
</evidence>
<proteinExistence type="predicted"/>
<keyword evidence="2" id="KW-1185">Reference proteome</keyword>
<gene>
    <name evidence="1" type="ORF">AS888_19685</name>
</gene>
<dbReference type="RefSeq" id="WP_061142352.1">
    <property type="nucleotide sequence ID" value="NZ_LNNH01000021.1"/>
</dbReference>
<reference evidence="1 2" key="1">
    <citation type="submission" date="2015-11" db="EMBL/GenBank/DDBJ databases">
        <title>Genome Sequence of Bacillus simplex strain VanAntwerpen2.</title>
        <authorList>
            <person name="Couger M.B."/>
        </authorList>
    </citation>
    <scope>NUCLEOTIDE SEQUENCE [LARGE SCALE GENOMIC DNA]</scope>
    <source>
        <strain evidence="1 2">VanAntwerpen02</strain>
    </source>
</reference>